<dbReference type="EMBL" id="JAHRHJ020000009">
    <property type="protein sequence ID" value="KAH9300612.1"/>
    <property type="molecule type" value="Genomic_DNA"/>
</dbReference>
<feature type="non-terminal residue" evidence="11">
    <location>
        <position position="255"/>
    </location>
</feature>
<comment type="caution">
    <text evidence="11">The sequence shown here is derived from an EMBL/GenBank/DDBJ whole genome shotgun (WGS) entry which is preliminary data.</text>
</comment>
<keyword evidence="6" id="KW-0460">Magnesium</keyword>
<keyword evidence="4" id="KW-0479">Metal-binding</keyword>
<keyword evidence="5" id="KW-0547">Nucleotide-binding</keyword>
<evidence type="ECO:0000256" key="6">
    <source>
        <dbReference type="ARBA" id="ARBA00022842"/>
    </source>
</evidence>
<organism evidence="11 12">
    <name type="scientific">Taxus chinensis</name>
    <name type="common">Chinese yew</name>
    <name type="synonym">Taxus wallichiana var. chinensis</name>
    <dbReference type="NCBI Taxonomy" id="29808"/>
    <lineage>
        <taxon>Eukaryota</taxon>
        <taxon>Viridiplantae</taxon>
        <taxon>Streptophyta</taxon>
        <taxon>Embryophyta</taxon>
        <taxon>Tracheophyta</taxon>
        <taxon>Spermatophyta</taxon>
        <taxon>Pinopsida</taxon>
        <taxon>Pinidae</taxon>
        <taxon>Conifers II</taxon>
        <taxon>Cupressales</taxon>
        <taxon>Taxaceae</taxon>
        <taxon>Taxus</taxon>
    </lineage>
</organism>
<dbReference type="InterPro" id="IPR019987">
    <property type="entry name" value="GTP-bd_ribosome_bio_YsxC"/>
</dbReference>
<keyword evidence="7" id="KW-0342">GTP-binding</keyword>
<dbReference type="CDD" id="cd01876">
    <property type="entry name" value="YihA_EngB"/>
    <property type="match status" value="1"/>
</dbReference>
<evidence type="ECO:0000256" key="2">
    <source>
        <dbReference type="ARBA" id="ARBA00009638"/>
    </source>
</evidence>
<comment type="similarity">
    <text evidence="2">Belongs to the TRAFAC class TrmE-Era-EngA-EngB-Septin-like GTPase superfamily. EngB GTPase family.</text>
</comment>
<dbReference type="OMA" id="AGEMHIP"/>
<evidence type="ECO:0000256" key="3">
    <source>
        <dbReference type="ARBA" id="ARBA00022618"/>
    </source>
</evidence>
<evidence type="ECO:0000313" key="11">
    <source>
        <dbReference type="EMBL" id="KAH9300612.1"/>
    </source>
</evidence>
<dbReference type="InterPro" id="IPR027417">
    <property type="entry name" value="P-loop_NTPase"/>
</dbReference>
<evidence type="ECO:0000259" key="10">
    <source>
        <dbReference type="PROSITE" id="PS51706"/>
    </source>
</evidence>
<evidence type="ECO:0000256" key="7">
    <source>
        <dbReference type="ARBA" id="ARBA00023134"/>
    </source>
</evidence>
<evidence type="ECO:0000256" key="9">
    <source>
        <dbReference type="ARBA" id="ARBA00023306"/>
    </source>
</evidence>
<dbReference type="GO" id="GO:0005525">
    <property type="term" value="F:GTP binding"/>
    <property type="evidence" value="ECO:0007669"/>
    <property type="project" value="UniProtKB-KW"/>
</dbReference>
<dbReference type="PANTHER" id="PTHR11649">
    <property type="entry name" value="MSS1/TRME-RELATED GTP-BINDING PROTEIN"/>
    <property type="match status" value="1"/>
</dbReference>
<keyword evidence="8" id="KW-0717">Septation</keyword>
<accession>A0AA38FG86</accession>
<dbReference type="GO" id="GO:0046872">
    <property type="term" value="F:metal ion binding"/>
    <property type="evidence" value="ECO:0007669"/>
    <property type="project" value="UniProtKB-KW"/>
</dbReference>
<dbReference type="PROSITE" id="PS51706">
    <property type="entry name" value="G_ENGB"/>
    <property type="match status" value="1"/>
</dbReference>
<dbReference type="InterPro" id="IPR006073">
    <property type="entry name" value="GTP-bd"/>
</dbReference>
<protein>
    <recommendedName>
        <fullName evidence="10">EngB-type G domain-containing protein</fullName>
    </recommendedName>
</protein>
<dbReference type="Gene3D" id="3.40.50.300">
    <property type="entry name" value="P-loop containing nucleotide triphosphate hydrolases"/>
    <property type="match status" value="1"/>
</dbReference>
<dbReference type="Proteomes" id="UP000824469">
    <property type="component" value="Unassembled WGS sequence"/>
</dbReference>
<keyword evidence="9" id="KW-0131">Cell cycle</keyword>
<evidence type="ECO:0000256" key="8">
    <source>
        <dbReference type="ARBA" id="ARBA00023210"/>
    </source>
</evidence>
<reference evidence="11 12" key="1">
    <citation type="journal article" date="2021" name="Nat. Plants">
        <title>The Taxus genome provides insights into paclitaxel biosynthesis.</title>
        <authorList>
            <person name="Xiong X."/>
            <person name="Gou J."/>
            <person name="Liao Q."/>
            <person name="Li Y."/>
            <person name="Zhou Q."/>
            <person name="Bi G."/>
            <person name="Li C."/>
            <person name="Du R."/>
            <person name="Wang X."/>
            <person name="Sun T."/>
            <person name="Guo L."/>
            <person name="Liang H."/>
            <person name="Lu P."/>
            <person name="Wu Y."/>
            <person name="Zhang Z."/>
            <person name="Ro D.K."/>
            <person name="Shang Y."/>
            <person name="Huang S."/>
            <person name="Yan J."/>
        </authorList>
    </citation>
    <scope>NUCLEOTIDE SEQUENCE [LARGE SCALE GENOMIC DNA]</scope>
    <source>
        <strain evidence="11">Ta-2019</strain>
    </source>
</reference>
<dbReference type="AlphaFoldDB" id="A0AA38FG86"/>
<comment type="cofactor">
    <cofactor evidence="1">
        <name>Mg(2+)</name>
        <dbReference type="ChEBI" id="CHEBI:18420"/>
    </cofactor>
</comment>
<name>A0AA38FG86_TAXCH</name>
<dbReference type="InterPro" id="IPR030393">
    <property type="entry name" value="G_ENGB_dom"/>
</dbReference>
<proteinExistence type="inferred from homology"/>
<evidence type="ECO:0000313" key="12">
    <source>
        <dbReference type="Proteomes" id="UP000824469"/>
    </source>
</evidence>
<dbReference type="Pfam" id="PF01926">
    <property type="entry name" value="MMR_HSR1"/>
    <property type="match status" value="1"/>
</dbReference>
<dbReference type="PANTHER" id="PTHR11649:SF13">
    <property type="entry name" value="ENGB-TYPE G DOMAIN-CONTAINING PROTEIN"/>
    <property type="match status" value="1"/>
</dbReference>
<evidence type="ECO:0000256" key="4">
    <source>
        <dbReference type="ARBA" id="ARBA00022723"/>
    </source>
</evidence>
<sequence>MAHVCTSLHHLSSFVSPFLVPKRFRTPLDASQIRTLRGGPAPFKATLNVSTRVSHSSPVLIPLEHETEEEEEAAAKDLFSAGEMHIPLDRLFIPPGVDASQLQKGKRMQGSNIVLSPYAKSAQIKQAEFIKSSSTVEECPTNGYPEFALVGRSNVGKSSLVNALVRRKQLAMTSKKPGKTQLINHFLINDSWYLVDLPGYGYAVAPHAVRTDWNEFTKDYFLNRKTLVCVMLLIDASIPAKQIDIDCATWLGQNK</sequence>
<dbReference type="NCBIfam" id="TIGR03598">
    <property type="entry name" value="GTPase_YsxC"/>
    <property type="match status" value="1"/>
</dbReference>
<feature type="domain" description="EngB-type G" evidence="10">
    <location>
        <begin position="143"/>
        <end position="255"/>
    </location>
</feature>
<evidence type="ECO:0000256" key="1">
    <source>
        <dbReference type="ARBA" id="ARBA00001946"/>
    </source>
</evidence>
<dbReference type="GO" id="GO:0051301">
    <property type="term" value="P:cell division"/>
    <property type="evidence" value="ECO:0007669"/>
    <property type="project" value="UniProtKB-KW"/>
</dbReference>
<gene>
    <name evidence="11" type="ORF">KI387_012195</name>
</gene>
<evidence type="ECO:0000256" key="5">
    <source>
        <dbReference type="ARBA" id="ARBA00022741"/>
    </source>
</evidence>
<keyword evidence="3" id="KW-0132">Cell division</keyword>
<dbReference type="SUPFAM" id="SSF52540">
    <property type="entry name" value="P-loop containing nucleoside triphosphate hydrolases"/>
    <property type="match status" value="1"/>
</dbReference>
<keyword evidence="12" id="KW-1185">Reference proteome</keyword>